<dbReference type="SUPFAM" id="SSF48726">
    <property type="entry name" value="Immunoglobulin"/>
    <property type="match status" value="2"/>
</dbReference>
<feature type="domain" description="Ig-like" evidence="4">
    <location>
        <begin position="40"/>
        <end position="127"/>
    </location>
</feature>
<dbReference type="CDD" id="cd00096">
    <property type="entry name" value="Ig"/>
    <property type="match status" value="1"/>
</dbReference>
<protein>
    <submittedName>
        <fullName evidence="5">Cell adhesion molecule 1</fullName>
    </submittedName>
</protein>
<accession>A0A8D9AC63</accession>
<dbReference type="EMBL" id="HBUF01559159">
    <property type="protein sequence ID" value="CAG6761437.1"/>
    <property type="molecule type" value="Transcribed_RNA"/>
</dbReference>
<dbReference type="EMBL" id="HBUF01066649">
    <property type="protein sequence ID" value="CAG6627862.1"/>
    <property type="molecule type" value="Transcribed_RNA"/>
</dbReference>
<feature type="domain" description="Ig-like" evidence="4">
    <location>
        <begin position="142"/>
        <end position="178"/>
    </location>
</feature>
<dbReference type="PANTHER" id="PTHR21261">
    <property type="entry name" value="BEAT PROTEIN"/>
    <property type="match status" value="1"/>
</dbReference>
<dbReference type="EMBL" id="HBUF01066651">
    <property type="protein sequence ID" value="CAG6627868.1"/>
    <property type="molecule type" value="Transcribed_RNA"/>
</dbReference>
<evidence type="ECO:0000256" key="3">
    <source>
        <dbReference type="SAM" id="SignalP"/>
    </source>
</evidence>
<dbReference type="InterPro" id="IPR007110">
    <property type="entry name" value="Ig-like_dom"/>
</dbReference>
<proteinExistence type="predicted"/>
<name>A0A8D9AC63_9HEMI</name>
<dbReference type="EMBL" id="HBUF01391085">
    <property type="protein sequence ID" value="CAG6733896.1"/>
    <property type="molecule type" value="Transcribed_RNA"/>
</dbReference>
<dbReference type="FunFam" id="2.60.40.10:FF:000437">
    <property type="entry name" value="Beat-IIIc, isoform A"/>
    <property type="match status" value="1"/>
</dbReference>
<feature type="compositionally biased region" description="Basic and acidic residues" evidence="2">
    <location>
        <begin position="240"/>
        <end position="256"/>
    </location>
</feature>
<evidence type="ECO:0000313" key="5">
    <source>
        <dbReference type="EMBL" id="CAG6761436.1"/>
    </source>
</evidence>
<dbReference type="EMBL" id="HBUF01066650">
    <property type="protein sequence ID" value="CAG6627865.1"/>
    <property type="molecule type" value="Transcribed_RNA"/>
</dbReference>
<dbReference type="PANTHER" id="PTHR21261:SF15">
    <property type="entry name" value="BEATEN PATH IIIA, ISOFORM D-RELATED"/>
    <property type="match status" value="1"/>
</dbReference>
<dbReference type="EMBL" id="HBUF01559158">
    <property type="protein sequence ID" value="CAG6761436.1"/>
    <property type="molecule type" value="Transcribed_RNA"/>
</dbReference>
<feature type="compositionally biased region" description="Polar residues" evidence="2">
    <location>
        <begin position="258"/>
        <end position="273"/>
    </location>
</feature>
<evidence type="ECO:0000256" key="1">
    <source>
        <dbReference type="ARBA" id="ARBA00023157"/>
    </source>
</evidence>
<evidence type="ECO:0000256" key="2">
    <source>
        <dbReference type="SAM" id="MobiDB-lite"/>
    </source>
</evidence>
<dbReference type="InterPro" id="IPR013162">
    <property type="entry name" value="CD80_C2-set"/>
</dbReference>
<dbReference type="EMBL" id="HBUF01559157">
    <property type="protein sequence ID" value="CAG6761435.1"/>
    <property type="molecule type" value="Transcribed_RNA"/>
</dbReference>
<dbReference type="EMBL" id="HBUF01221639">
    <property type="protein sequence ID" value="CAG6669667.1"/>
    <property type="molecule type" value="Transcribed_RNA"/>
</dbReference>
<dbReference type="AlphaFoldDB" id="A0A8D9AC63"/>
<feature type="region of interest" description="Disordered" evidence="2">
    <location>
        <begin position="240"/>
        <end position="273"/>
    </location>
</feature>
<keyword evidence="3" id="KW-0732">Signal</keyword>
<dbReference type="EMBL" id="HBUF01066652">
    <property type="protein sequence ID" value="CAG6627871.1"/>
    <property type="molecule type" value="Transcribed_RNA"/>
</dbReference>
<keyword evidence="1" id="KW-1015">Disulfide bond</keyword>
<feature type="signal peptide" evidence="3">
    <location>
        <begin position="1"/>
        <end position="25"/>
    </location>
</feature>
<dbReference type="Gene3D" id="2.60.40.10">
    <property type="entry name" value="Immunoglobulins"/>
    <property type="match status" value="2"/>
</dbReference>
<organism evidence="5">
    <name type="scientific">Cacopsylla melanoneura</name>
    <dbReference type="NCBI Taxonomy" id="428564"/>
    <lineage>
        <taxon>Eukaryota</taxon>
        <taxon>Metazoa</taxon>
        <taxon>Ecdysozoa</taxon>
        <taxon>Arthropoda</taxon>
        <taxon>Hexapoda</taxon>
        <taxon>Insecta</taxon>
        <taxon>Pterygota</taxon>
        <taxon>Neoptera</taxon>
        <taxon>Paraneoptera</taxon>
        <taxon>Hemiptera</taxon>
        <taxon>Sternorrhyncha</taxon>
        <taxon>Psylloidea</taxon>
        <taxon>Psyllidae</taxon>
        <taxon>Psyllinae</taxon>
        <taxon>Cacopsylla</taxon>
    </lineage>
</organism>
<reference evidence="5" key="1">
    <citation type="submission" date="2021-05" db="EMBL/GenBank/DDBJ databases">
        <authorList>
            <person name="Alioto T."/>
            <person name="Alioto T."/>
            <person name="Gomez Garrido J."/>
        </authorList>
    </citation>
    <scope>NUCLEOTIDE SEQUENCE</scope>
</reference>
<dbReference type="EMBL" id="HBUF01391084">
    <property type="protein sequence ID" value="CAG6733895.1"/>
    <property type="molecule type" value="Transcribed_RNA"/>
</dbReference>
<feature type="chain" id="PRO_5036429016" evidence="3">
    <location>
        <begin position="26"/>
        <end position="299"/>
    </location>
</feature>
<dbReference type="InterPro" id="IPR013783">
    <property type="entry name" value="Ig-like_fold"/>
</dbReference>
<sequence>MNFVLRKNLLGFLCFLFYNRDSALCLRLLSMRVDTHVINGSSTTLECLYDLETEILYSVKWYKDGNEFYRYIPNDMPQVQIYPLPGVHVDRRHSNSSHISLVNISLSSSGRYRCEVSAEGPSFQTVTDHGDMVAVALPDKGPTITGGRARYTEGDKVGVNCTSGASKPATQLTWFINGEPVNASSAIIRGPWRSSDQNGLEVTTLGLVFKVSRRHFRRGDLKVKCVATIASIYWKSNEESAEAERQQRQHPAEVKYSDSASPSRADTVKASNSIPDSHPSLILPVVVLVSIWFHQVLVR</sequence>
<dbReference type="Pfam" id="PF13895">
    <property type="entry name" value="Ig_2"/>
    <property type="match status" value="1"/>
</dbReference>
<evidence type="ECO:0000259" key="4">
    <source>
        <dbReference type="PROSITE" id="PS50835"/>
    </source>
</evidence>
<dbReference type="InterPro" id="IPR036179">
    <property type="entry name" value="Ig-like_dom_sf"/>
</dbReference>
<dbReference type="PROSITE" id="PS50835">
    <property type="entry name" value="IG_LIKE"/>
    <property type="match status" value="2"/>
</dbReference>
<dbReference type="EMBL" id="HBUF01221640">
    <property type="protein sequence ID" value="CAG6669668.1"/>
    <property type="molecule type" value="Transcribed_RNA"/>
</dbReference>
<dbReference type="Pfam" id="PF08205">
    <property type="entry name" value="C2-set_2"/>
    <property type="match status" value="1"/>
</dbReference>